<evidence type="ECO:0000313" key="2">
    <source>
        <dbReference type="EMBL" id="RGS71352.1"/>
    </source>
</evidence>
<feature type="coiled-coil region" evidence="1">
    <location>
        <begin position="4"/>
        <end position="38"/>
    </location>
</feature>
<dbReference type="InterPro" id="IPR025464">
    <property type="entry name" value="DUF4315"/>
</dbReference>
<evidence type="ECO:0000256" key="1">
    <source>
        <dbReference type="SAM" id="Coils"/>
    </source>
</evidence>
<dbReference type="AlphaFoldDB" id="A0A412KRS0"/>
<name>A0A412KRS0_9FIRM</name>
<keyword evidence="1" id="KW-0175">Coiled coil</keyword>
<evidence type="ECO:0000313" key="3">
    <source>
        <dbReference type="Proteomes" id="UP000285981"/>
    </source>
</evidence>
<dbReference type="Pfam" id="PF14193">
    <property type="entry name" value="DUF4315"/>
    <property type="match status" value="1"/>
</dbReference>
<dbReference type="Proteomes" id="UP000285981">
    <property type="component" value="Unassembled WGS sequence"/>
</dbReference>
<gene>
    <name evidence="2" type="ORF">DWX78_05335</name>
</gene>
<proteinExistence type="predicted"/>
<sequence>MATIEKYRSEIEKAKAKIGELQKKVRDLEQKIAEEENLEIVRMVKAVKMDRGELSAFLKAYASGEITLPEGDYSGDTEETEDEE</sequence>
<protein>
    <submittedName>
        <fullName evidence="2">DUF4315 family protein</fullName>
    </submittedName>
</protein>
<dbReference type="EMBL" id="QRVU01000019">
    <property type="protein sequence ID" value="RGS71352.1"/>
    <property type="molecule type" value="Genomic_DNA"/>
</dbReference>
<accession>A0A412KRS0</accession>
<comment type="caution">
    <text evidence="2">The sequence shown here is derived from an EMBL/GenBank/DDBJ whole genome shotgun (WGS) entry which is preliminary data.</text>
</comment>
<reference evidence="2 3" key="1">
    <citation type="submission" date="2018-08" db="EMBL/GenBank/DDBJ databases">
        <title>A genome reference for cultivated species of the human gut microbiota.</title>
        <authorList>
            <person name="Zou Y."/>
            <person name="Xue W."/>
            <person name="Luo G."/>
        </authorList>
    </citation>
    <scope>NUCLEOTIDE SEQUENCE [LARGE SCALE GENOMIC DNA]</scope>
    <source>
        <strain evidence="2 3">AF21-25</strain>
    </source>
</reference>
<organism evidence="2 3">
    <name type="scientific">Dorea formicigenerans</name>
    <dbReference type="NCBI Taxonomy" id="39486"/>
    <lineage>
        <taxon>Bacteria</taxon>
        <taxon>Bacillati</taxon>
        <taxon>Bacillota</taxon>
        <taxon>Clostridia</taxon>
        <taxon>Lachnospirales</taxon>
        <taxon>Lachnospiraceae</taxon>
        <taxon>Dorea</taxon>
    </lineage>
</organism>